<sequence>MTGEDLGGGVEETSSARSRDGAISVITTPAGLPLAVRIDDTQLRKHPQAVADDVLRLCQQSAMASAIRLRARLLESGTPSEVVESLGLPRPDDLAGAELRDDDEADAPASWLRSV</sequence>
<comment type="caution">
    <text evidence="2">The sequence shown here is derived from an EMBL/GenBank/DDBJ whole genome shotgun (WGS) entry which is preliminary data.</text>
</comment>
<evidence type="ECO:0000313" key="3">
    <source>
        <dbReference type="Proteomes" id="UP000563898"/>
    </source>
</evidence>
<proteinExistence type="predicted"/>
<evidence type="ECO:0008006" key="4">
    <source>
        <dbReference type="Google" id="ProtNLM"/>
    </source>
</evidence>
<evidence type="ECO:0000256" key="1">
    <source>
        <dbReference type="SAM" id="MobiDB-lite"/>
    </source>
</evidence>
<evidence type="ECO:0000313" key="2">
    <source>
        <dbReference type="EMBL" id="NKY01962.1"/>
    </source>
</evidence>
<dbReference type="OMA" id="CKQAANR"/>
<name>A0A846WJU9_9ACTN</name>
<feature type="region of interest" description="Disordered" evidence="1">
    <location>
        <begin position="80"/>
        <end position="115"/>
    </location>
</feature>
<reference evidence="2 3" key="1">
    <citation type="submission" date="2020-04" db="EMBL/GenBank/DDBJ databases">
        <title>MicrobeNet Type strains.</title>
        <authorList>
            <person name="Nicholson A.C."/>
        </authorList>
    </citation>
    <scope>NUCLEOTIDE SEQUENCE [LARGE SCALE GENOMIC DNA]</scope>
    <source>
        <strain evidence="2 3">ATCC BAA-14</strain>
    </source>
</reference>
<feature type="region of interest" description="Disordered" evidence="1">
    <location>
        <begin position="1"/>
        <end position="22"/>
    </location>
</feature>
<dbReference type="AlphaFoldDB" id="A0A846WJU9"/>
<gene>
    <name evidence="2" type="ORF">HGA05_10285</name>
</gene>
<feature type="compositionally biased region" description="Gly residues" evidence="1">
    <location>
        <begin position="1"/>
        <end position="10"/>
    </location>
</feature>
<dbReference type="EMBL" id="JAAXPC010000005">
    <property type="protein sequence ID" value="NKY01962.1"/>
    <property type="molecule type" value="Genomic_DNA"/>
</dbReference>
<dbReference type="Proteomes" id="UP000563898">
    <property type="component" value="Unassembled WGS sequence"/>
</dbReference>
<dbReference type="GeneID" id="90160530"/>
<dbReference type="RefSeq" id="WP_006370376.1">
    <property type="nucleotide sequence ID" value="NZ_CP073075.1"/>
</dbReference>
<protein>
    <recommendedName>
        <fullName evidence="4">YbaB/EbfC DNA-binding family protein</fullName>
    </recommendedName>
</protein>
<accession>A0A846WJU9</accession>
<organism evidence="2 3">
    <name type="scientific">Gordonia polyisoprenivorans</name>
    <dbReference type="NCBI Taxonomy" id="84595"/>
    <lineage>
        <taxon>Bacteria</taxon>
        <taxon>Bacillati</taxon>
        <taxon>Actinomycetota</taxon>
        <taxon>Actinomycetes</taxon>
        <taxon>Mycobacteriales</taxon>
        <taxon>Gordoniaceae</taxon>
        <taxon>Gordonia</taxon>
    </lineage>
</organism>